<gene>
    <name evidence="1" type="ORF">DB32_005546</name>
</gene>
<sequence>MRRFEAGEDFQNMKRIALATVCLATMLLASGCKVVVTGSSTYETCVTDGDCNDAFDRCVSVTNGSATDAQCTSTCDFDSDCPGSGHCVSFDGVNSFCYQTCVTDAICESGWSCNDLSDGSAVCLPGGTAPVGEPTYDACSSTSQCADGNDQCVPITNGSDTGSQCTRECADDLDCPGSGHCVSFDGSNFFCYELCTTNASCESNWGCTDLSDGSAVCLPGDGTPPPPPGIPPYNECPFGANPDQCSEVSQGCFQIAVDGTTAAGVCTSECTSSAQCPVTPSGLQGTCVEYFGSPRICFESCIDDNDCLEGFNCKPIAAGESQRICLPTP</sequence>
<evidence type="ECO:0000313" key="2">
    <source>
        <dbReference type="Proteomes" id="UP000034883"/>
    </source>
</evidence>
<dbReference type="AlphaFoldDB" id="A0A0F6YK26"/>
<proteinExistence type="predicted"/>
<dbReference type="EMBL" id="CP011125">
    <property type="protein sequence ID" value="AKF08397.1"/>
    <property type="molecule type" value="Genomic_DNA"/>
</dbReference>
<organism evidence="1 2">
    <name type="scientific">Sandaracinus amylolyticus</name>
    <dbReference type="NCBI Taxonomy" id="927083"/>
    <lineage>
        <taxon>Bacteria</taxon>
        <taxon>Pseudomonadati</taxon>
        <taxon>Myxococcota</taxon>
        <taxon>Polyangia</taxon>
        <taxon>Polyangiales</taxon>
        <taxon>Sandaracinaceae</taxon>
        <taxon>Sandaracinus</taxon>
    </lineage>
</organism>
<name>A0A0F6YK26_9BACT</name>
<dbReference type="KEGG" id="samy:DB32_005546"/>
<reference evidence="1 2" key="1">
    <citation type="submission" date="2015-03" db="EMBL/GenBank/DDBJ databases">
        <title>Genome assembly of Sandaracinus amylolyticus DSM 53668.</title>
        <authorList>
            <person name="Sharma G."/>
            <person name="Subramanian S."/>
        </authorList>
    </citation>
    <scope>NUCLEOTIDE SEQUENCE [LARGE SCALE GENOMIC DNA]</scope>
    <source>
        <strain evidence="1 2">DSM 53668</strain>
    </source>
</reference>
<dbReference type="PROSITE" id="PS51257">
    <property type="entry name" value="PROKAR_LIPOPROTEIN"/>
    <property type="match status" value="1"/>
</dbReference>
<protein>
    <submittedName>
        <fullName evidence="1">Uncharacterized protein</fullName>
    </submittedName>
</protein>
<evidence type="ECO:0000313" key="1">
    <source>
        <dbReference type="EMBL" id="AKF08397.1"/>
    </source>
</evidence>
<dbReference type="Proteomes" id="UP000034883">
    <property type="component" value="Chromosome"/>
</dbReference>
<keyword evidence="2" id="KW-1185">Reference proteome</keyword>
<accession>A0A0F6YK26</accession>